<feature type="domain" description="Transglutaminase-like" evidence="5">
    <location>
        <begin position="719"/>
        <end position="774"/>
    </location>
</feature>
<dbReference type="InterPro" id="IPR050883">
    <property type="entry name" value="PNGase"/>
</dbReference>
<dbReference type="GO" id="GO:0000224">
    <property type="term" value="F:peptide-N4-(N-acetyl-beta-glucosaminyl)asparagine amidase activity"/>
    <property type="evidence" value="ECO:0007669"/>
    <property type="project" value="TreeGrafter"/>
</dbReference>
<comment type="caution">
    <text evidence="6">The sequence shown here is derived from an EMBL/GenBank/DDBJ whole genome shotgun (WGS) entry which is preliminary data.</text>
</comment>
<proteinExistence type="inferred from homology"/>
<evidence type="ECO:0000256" key="1">
    <source>
        <dbReference type="ARBA" id="ARBA00009390"/>
    </source>
</evidence>
<keyword evidence="2" id="KW-0479">Metal-binding</keyword>
<dbReference type="InterPro" id="IPR002931">
    <property type="entry name" value="Transglutaminase-like"/>
</dbReference>
<accession>A0AAD5RJT4</accession>
<feature type="compositionally biased region" description="Basic and acidic residues" evidence="4">
    <location>
        <begin position="882"/>
        <end position="892"/>
    </location>
</feature>
<organism evidence="6 7">
    <name type="scientific">Zalerion maritima</name>
    <dbReference type="NCBI Taxonomy" id="339359"/>
    <lineage>
        <taxon>Eukaryota</taxon>
        <taxon>Fungi</taxon>
        <taxon>Dikarya</taxon>
        <taxon>Ascomycota</taxon>
        <taxon>Pezizomycotina</taxon>
        <taxon>Sordariomycetes</taxon>
        <taxon>Lulworthiomycetidae</taxon>
        <taxon>Lulworthiales</taxon>
        <taxon>Lulworthiaceae</taxon>
        <taxon>Zalerion</taxon>
    </lineage>
</organism>
<feature type="region of interest" description="Disordered" evidence="4">
    <location>
        <begin position="238"/>
        <end position="281"/>
    </location>
</feature>
<dbReference type="Gene3D" id="3.10.620.30">
    <property type="match status" value="1"/>
</dbReference>
<dbReference type="SMART" id="SM00460">
    <property type="entry name" value="TGc"/>
    <property type="match status" value="1"/>
</dbReference>
<dbReference type="GO" id="GO:0005634">
    <property type="term" value="C:nucleus"/>
    <property type="evidence" value="ECO:0007669"/>
    <property type="project" value="TreeGrafter"/>
</dbReference>
<evidence type="ECO:0000313" key="7">
    <source>
        <dbReference type="Proteomes" id="UP001201980"/>
    </source>
</evidence>
<dbReference type="GO" id="GO:0006516">
    <property type="term" value="P:glycoprotein catabolic process"/>
    <property type="evidence" value="ECO:0007669"/>
    <property type="project" value="TreeGrafter"/>
</dbReference>
<dbReference type="GO" id="GO:0046872">
    <property type="term" value="F:metal ion binding"/>
    <property type="evidence" value="ECO:0007669"/>
    <property type="project" value="UniProtKB-KW"/>
</dbReference>
<keyword evidence="3" id="KW-0862">Zinc</keyword>
<feature type="compositionally biased region" description="Acidic residues" evidence="4">
    <location>
        <begin position="238"/>
        <end position="248"/>
    </location>
</feature>
<evidence type="ECO:0000256" key="3">
    <source>
        <dbReference type="ARBA" id="ARBA00022833"/>
    </source>
</evidence>
<dbReference type="Gene3D" id="2.20.25.10">
    <property type="match status" value="1"/>
</dbReference>
<evidence type="ECO:0000256" key="4">
    <source>
        <dbReference type="SAM" id="MobiDB-lite"/>
    </source>
</evidence>
<dbReference type="EMBL" id="JAKWBI020000376">
    <property type="protein sequence ID" value="KAJ2895774.1"/>
    <property type="molecule type" value="Genomic_DNA"/>
</dbReference>
<protein>
    <recommendedName>
        <fullName evidence="5">Transglutaminase-like domain-containing protein</fullName>
    </recommendedName>
</protein>
<evidence type="ECO:0000313" key="6">
    <source>
        <dbReference type="EMBL" id="KAJ2895774.1"/>
    </source>
</evidence>
<evidence type="ECO:0000256" key="2">
    <source>
        <dbReference type="ARBA" id="ARBA00022723"/>
    </source>
</evidence>
<dbReference type="GO" id="GO:0005829">
    <property type="term" value="C:cytosol"/>
    <property type="evidence" value="ECO:0007669"/>
    <property type="project" value="TreeGrafter"/>
</dbReference>
<dbReference type="Pfam" id="PF01841">
    <property type="entry name" value="Transglut_core"/>
    <property type="match status" value="1"/>
</dbReference>
<reference evidence="6" key="1">
    <citation type="submission" date="2022-07" db="EMBL/GenBank/DDBJ databases">
        <title>Draft genome sequence of Zalerion maritima ATCC 34329, a (micro)plastics degrading marine fungus.</title>
        <authorList>
            <person name="Paco A."/>
            <person name="Goncalves M.F.M."/>
            <person name="Rocha-Santos T.A.P."/>
            <person name="Alves A."/>
        </authorList>
    </citation>
    <scope>NUCLEOTIDE SEQUENCE</scope>
    <source>
        <strain evidence="6">ATCC 34329</strain>
    </source>
</reference>
<dbReference type="AlphaFoldDB" id="A0AAD5RJT4"/>
<evidence type="ECO:0000259" key="5">
    <source>
        <dbReference type="SMART" id="SM00460"/>
    </source>
</evidence>
<feature type="region of interest" description="Disordered" evidence="4">
    <location>
        <begin position="881"/>
        <end position="925"/>
    </location>
</feature>
<dbReference type="SUPFAM" id="SSF54001">
    <property type="entry name" value="Cysteine proteinases"/>
    <property type="match status" value="1"/>
</dbReference>
<dbReference type="Proteomes" id="UP001201980">
    <property type="component" value="Unassembled WGS sequence"/>
</dbReference>
<sequence length="925" mass="102751">MEPTTLASRLLSRDTGSLSVLSRSERRKKSKWPDPDLSLGPFIGKIGRESCWEAKGPARDAFKQLAPNIKMYLDAMLEPIDVWVTWHIYMIGKASAASCPTVVFCSENAVRRKEVRALIKESNLLEQHPGVRTAHMPRPPEFDHNHRLVQLGDAPIDLCGHGSGGSNQMAFAASSERAQSLPVFGACRVDGGTWAQRGVIGGVVRLGANFYYLTTAHIFEKPRGGSDGVRTLPQEEEFEIDSEGDSDSDGSSNTEHASSFRARTREAGVTSGPTGSSEKGRLLLAPQDIYAADNNGGAAVMSTDPDPGYVSWETGHHLQQRSQMLDENLDLLEAGISSEELKPLGEPEYSSLRDPATNMDYALIRVRNSGHRAPNVLPTGHVPSGVDTCARIVPSCTQDDHILCLAPRGPISGWVSAPSLYGCPSGGQGSQRMFMVRLNEPLEAGDSGSWIVSSSTGDGYGHIVAGSPGSGIALAVMFSDIWDDIERMCGKTPWLPSRAKQPPPPNQKPLICMSLAHSSKKDIDTWSRGLAERFNYLVREKQRRSVRAMIRGSTASPPAYRRGLDRSLPVFPSIPGTDARPFRNLLVSLSITPTRWENPGLLDEALCQLDLPRLYGEAEEESSVFKAAALSLGPDRRPAWDYQDCVARALLRFFKRAFFTWVTNPPCSGCLEPSASRGTVGPTPEESANGALKVELYQCSNPQCEKWLRFPRYGDVWKLMDTKRGRAGEWANCFGMLCRAMGSRVRWVWTAEDHVWVEIWSKHQQRWVHVDPCEELWDGPRLYTEGWGKKMSYCIAFSNEGAKDVTRRYVRESRFSLPRDRCPEYVLHHILGEITNKRRQEMQQRFPRDEAHLKEENEREERELWGFVAAKLASNLVANVNHDNRREEEQKKTVFPPDQKAPSEKQSAEAQFGRAETDAGGSSAT</sequence>
<gene>
    <name evidence="6" type="ORF">MKZ38_006167</name>
</gene>
<dbReference type="PANTHER" id="PTHR12143">
    <property type="entry name" value="PEPTIDE N-GLYCANASE PNGASE -RELATED"/>
    <property type="match status" value="1"/>
</dbReference>
<keyword evidence="7" id="KW-1185">Reference proteome</keyword>
<comment type="similarity">
    <text evidence="1">Belongs to the transglutaminase-like superfamily. PNGase family.</text>
</comment>
<name>A0AAD5RJT4_9PEZI</name>
<dbReference type="InterPro" id="IPR038765">
    <property type="entry name" value="Papain-like_cys_pep_sf"/>
</dbReference>
<dbReference type="PANTHER" id="PTHR12143:SF19">
    <property type="entry name" value="PEPTIDE-N(4)-(N-ACETYL-BETA-GLUCOSAMINYL)ASPARAGINE AMIDASE"/>
    <property type="match status" value="1"/>
</dbReference>